<evidence type="ECO:0000256" key="10">
    <source>
        <dbReference type="ARBA" id="ARBA00024342"/>
    </source>
</evidence>
<evidence type="ECO:0000256" key="12">
    <source>
        <dbReference type="ARBA" id="ARBA00024442"/>
    </source>
</evidence>
<dbReference type="GO" id="GO:0044780">
    <property type="term" value="P:bacterial-type flagellum assembly"/>
    <property type="evidence" value="ECO:0007669"/>
    <property type="project" value="InterPro"/>
</dbReference>
<dbReference type="SUPFAM" id="SSF52540">
    <property type="entry name" value="P-loop containing nucleoside triphosphate hydrolases"/>
    <property type="match status" value="1"/>
</dbReference>
<keyword evidence="2" id="KW-0813">Transport</keyword>
<keyword evidence="8" id="KW-0843">Virulence</keyword>
<dbReference type="InterPro" id="IPR020003">
    <property type="entry name" value="ATPase_a/bsu_AS"/>
</dbReference>
<dbReference type="SMART" id="SM00382">
    <property type="entry name" value="AAA"/>
    <property type="match status" value="1"/>
</dbReference>
<evidence type="ECO:0000256" key="6">
    <source>
        <dbReference type="ARBA" id="ARBA00022927"/>
    </source>
</evidence>
<dbReference type="InterPro" id="IPR004100">
    <property type="entry name" value="ATPase_F1/V1/A1_a/bsu_N"/>
</dbReference>
<evidence type="ECO:0000256" key="11">
    <source>
        <dbReference type="ARBA" id="ARBA00024382"/>
    </source>
</evidence>
<proteinExistence type="inferred from homology"/>
<dbReference type="InterPro" id="IPR040627">
    <property type="entry name" value="T3SS_ATPase_C"/>
</dbReference>
<sequence>MNQAFDPSKYLSAIYSADTMKLNGRITQIIGLVIESQGPHVNLGELCYIYPRNPGEPIPAEVVGFRENRVLLMPVGEIQGIGPGCEVVSAHRVLKVNVGRQLLGRILDGLGNPIDGKGPLNNNSQYPLTAVPPPPLARRRISEKLGVGVRAIDSLLTLGRGQRVGIMAGSGVGKSTLLGMIARNTEADISVIALIGERGREVREFIERDLGEEGLKRSVVVVATSDQPALVRLKGAMTATAIAEYFRDQGLDVMLMMDSVTRFAMAQREVGLTVGEPPATRGYTPSVFAMLPKLLERSGTGDRGSITGIYTVLVDGDDMNEPIADAVRSILDGHIVLSRNLAAQNHYPAIDILGSVSRVMMEIVEPEHVQWAQQLRALLATYREAEDLINIGAYAHGSNPAIDQAIAVNTEIKKFLQQGINENTLLSETVQRLKNLVA</sequence>
<dbReference type="NCBIfam" id="TIGR03496">
    <property type="entry name" value="FliI_clade1"/>
    <property type="match status" value="1"/>
</dbReference>
<dbReference type="GO" id="GO:0016887">
    <property type="term" value="F:ATP hydrolysis activity"/>
    <property type="evidence" value="ECO:0007669"/>
    <property type="project" value="InterPro"/>
</dbReference>
<dbReference type="NCBIfam" id="TIGR01026">
    <property type="entry name" value="fliI_yscN"/>
    <property type="match status" value="1"/>
</dbReference>
<dbReference type="InterPro" id="IPR000194">
    <property type="entry name" value="ATPase_F1/V1/A1_a/bsu_nucl-bd"/>
</dbReference>
<keyword evidence="5" id="KW-0067">ATP-binding</keyword>
<dbReference type="GO" id="GO:0030257">
    <property type="term" value="C:type III protein secretion system complex"/>
    <property type="evidence" value="ECO:0007669"/>
    <property type="project" value="InterPro"/>
</dbReference>
<dbReference type="AlphaFoldDB" id="A0A212LS75"/>
<evidence type="ECO:0000313" key="15">
    <source>
        <dbReference type="EMBL" id="SCM80464.1"/>
    </source>
</evidence>
<dbReference type="NCBIfam" id="TIGR02546">
    <property type="entry name" value="III_secr_ATP"/>
    <property type="match status" value="1"/>
</dbReference>
<dbReference type="GO" id="GO:0008564">
    <property type="term" value="F:protein-exporting ATPase activity"/>
    <property type="evidence" value="ECO:0007669"/>
    <property type="project" value="UniProtKB-EC"/>
</dbReference>
<dbReference type="InterPro" id="IPR013380">
    <property type="entry name" value="ATPase_T3SS_SctN"/>
</dbReference>
<dbReference type="Pfam" id="PF18269">
    <property type="entry name" value="T3SS_ATPase_C"/>
    <property type="match status" value="1"/>
</dbReference>
<keyword evidence="4" id="KW-0547">Nucleotide-binding</keyword>
<dbReference type="FunFam" id="3.40.50.12240:FF:000002">
    <property type="entry name" value="Flagellum-specific ATP synthase FliI"/>
    <property type="match status" value="1"/>
</dbReference>
<evidence type="ECO:0000256" key="9">
    <source>
        <dbReference type="ARBA" id="ARBA00023065"/>
    </source>
</evidence>
<comment type="catalytic activity">
    <reaction evidence="13">
        <text>ATP + H2O + cellular proteinSide 1 = ADP + phosphate + cellular proteinSide 2.</text>
        <dbReference type="EC" id="7.4.2.8"/>
    </reaction>
</comment>
<evidence type="ECO:0000256" key="5">
    <source>
        <dbReference type="ARBA" id="ARBA00022840"/>
    </source>
</evidence>
<dbReference type="GO" id="GO:0005737">
    <property type="term" value="C:cytoplasm"/>
    <property type="evidence" value="ECO:0007669"/>
    <property type="project" value="UniProtKB-SubCell"/>
</dbReference>
<protein>
    <recommendedName>
        <fullName evidence="12">Type 3 secretion system ATPase</fullName>
        <ecNumber evidence="11">7.4.2.8</ecNumber>
    </recommendedName>
</protein>
<dbReference type="GO" id="GO:0046933">
    <property type="term" value="F:proton-transporting ATP synthase activity, rotational mechanism"/>
    <property type="evidence" value="ECO:0007669"/>
    <property type="project" value="TreeGrafter"/>
</dbReference>
<dbReference type="InterPro" id="IPR022425">
    <property type="entry name" value="FliI_clade2"/>
</dbReference>
<dbReference type="InterPro" id="IPR027417">
    <property type="entry name" value="P-loop_NTPase"/>
</dbReference>
<name>A0A212LS75_9FIRM</name>
<comment type="subcellular location">
    <subcellularLocation>
        <location evidence="1">Cytoplasm</location>
    </subcellularLocation>
</comment>
<dbReference type="GO" id="GO:0071973">
    <property type="term" value="P:bacterial-type flagellum-dependent cell motility"/>
    <property type="evidence" value="ECO:0007669"/>
    <property type="project" value="InterPro"/>
</dbReference>
<gene>
    <name evidence="15" type="primary">fliI</name>
    <name evidence="15" type="ORF">KL86SPO_30642</name>
</gene>
<dbReference type="GO" id="GO:0046961">
    <property type="term" value="F:proton-transporting ATPase activity, rotational mechanism"/>
    <property type="evidence" value="ECO:0007669"/>
    <property type="project" value="InterPro"/>
</dbReference>
<organism evidence="15">
    <name type="scientific">uncultured Sporomusa sp</name>
    <dbReference type="NCBI Taxonomy" id="307249"/>
    <lineage>
        <taxon>Bacteria</taxon>
        <taxon>Bacillati</taxon>
        <taxon>Bacillota</taxon>
        <taxon>Negativicutes</taxon>
        <taxon>Selenomonadales</taxon>
        <taxon>Sporomusaceae</taxon>
        <taxon>Sporomusa</taxon>
        <taxon>environmental samples</taxon>
    </lineage>
</organism>
<comment type="similarity">
    <text evidence="10">Belongs to the ATPase alpha/beta chains family. T3SS ATPase subfamily.</text>
</comment>
<feature type="domain" description="AAA+ ATPase" evidence="14">
    <location>
        <begin position="160"/>
        <end position="341"/>
    </location>
</feature>
<dbReference type="Gene3D" id="3.40.50.12240">
    <property type="match status" value="1"/>
</dbReference>
<dbReference type="InterPro" id="IPR005714">
    <property type="entry name" value="ATPase_T3SS_FliI/YscN"/>
</dbReference>
<evidence type="ECO:0000256" key="3">
    <source>
        <dbReference type="ARBA" id="ARBA00022490"/>
    </source>
</evidence>
<keyword evidence="3" id="KW-0963">Cytoplasm</keyword>
<dbReference type="PROSITE" id="PS00152">
    <property type="entry name" value="ATPASE_ALPHA_BETA"/>
    <property type="match status" value="1"/>
</dbReference>
<dbReference type="InterPro" id="IPR050053">
    <property type="entry name" value="ATPase_alpha/beta_chains"/>
</dbReference>
<dbReference type="PANTHER" id="PTHR15184:SF9">
    <property type="entry name" value="SPI-1 TYPE 3 SECRETION SYSTEM ATPASE"/>
    <property type="match status" value="1"/>
</dbReference>
<evidence type="ECO:0000256" key="1">
    <source>
        <dbReference type="ARBA" id="ARBA00004496"/>
    </source>
</evidence>
<keyword evidence="9" id="KW-0406">Ion transport</keyword>
<evidence type="ECO:0000256" key="13">
    <source>
        <dbReference type="ARBA" id="ARBA00034006"/>
    </source>
</evidence>
<dbReference type="PANTHER" id="PTHR15184">
    <property type="entry name" value="ATP SYNTHASE"/>
    <property type="match status" value="1"/>
</dbReference>
<keyword evidence="15" id="KW-0378">Hydrolase</keyword>
<dbReference type="EMBL" id="FMJE01000003">
    <property type="protein sequence ID" value="SCM80464.1"/>
    <property type="molecule type" value="Genomic_DNA"/>
</dbReference>
<evidence type="ECO:0000256" key="4">
    <source>
        <dbReference type="ARBA" id="ARBA00022741"/>
    </source>
</evidence>
<evidence type="ECO:0000259" key="14">
    <source>
        <dbReference type="SMART" id="SM00382"/>
    </source>
</evidence>
<keyword evidence="6" id="KW-0653">Protein transport</keyword>
<evidence type="ECO:0000256" key="8">
    <source>
        <dbReference type="ARBA" id="ARBA00023026"/>
    </source>
</evidence>
<dbReference type="GO" id="GO:0005524">
    <property type="term" value="F:ATP binding"/>
    <property type="evidence" value="ECO:0007669"/>
    <property type="project" value="UniProtKB-KW"/>
</dbReference>
<dbReference type="NCBIfam" id="TIGR03497">
    <property type="entry name" value="FliI_clade2"/>
    <property type="match status" value="1"/>
</dbReference>
<dbReference type="EC" id="7.4.2.8" evidence="11"/>
<dbReference type="InterPro" id="IPR020005">
    <property type="entry name" value="FliI_clade1"/>
</dbReference>
<dbReference type="GO" id="GO:0030254">
    <property type="term" value="P:protein secretion by the type III secretion system"/>
    <property type="evidence" value="ECO:0007669"/>
    <property type="project" value="InterPro"/>
</dbReference>
<accession>A0A212LS75</accession>
<evidence type="ECO:0000256" key="2">
    <source>
        <dbReference type="ARBA" id="ARBA00022448"/>
    </source>
</evidence>
<keyword evidence="7" id="KW-1278">Translocase</keyword>
<evidence type="ECO:0000256" key="7">
    <source>
        <dbReference type="ARBA" id="ARBA00022967"/>
    </source>
</evidence>
<dbReference type="CDD" id="cd18117">
    <property type="entry name" value="ATP-synt_flagellum-secretory_path_III_N"/>
    <property type="match status" value="1"/>
</dbReference>
<dbReference type="RefSeq" id="WP_288183860.1">
    <property type="nucleotide sequence ID" value="NZ_LT608335.1"/>
</dbReference>
<dbReference type="Pfam" id="PF02874">
    <property type="entry name" value="ATP-synt_ab_N"/>
    <property type="match status" value="1"/>
</dbReference>
<dbReference type="Pfam" id="PF00006">
    <property type="entry name" value="ATP-synt_ab"/>
    <property type="match status" value="1"/>
</dbReference>
<dbReference type="CDD" id="cd01136">
    <property type="entry name" value="ATPase_flagellum-secretory_path_III"/>
    <property type="match status" value="1"/>
</dbReference>
<dbReference type="InterPro" id="IPR003593">
    <property type="entry name" value="AAA+_ATPase"/>
</dbReference>
<reference evidence="15" key="1">
    <citation type="submission" date="2016-08" db="EMBL/GenBank/DDBJ databases">
        <authorList>
            <person name="Seilhamer J.J."/>
        </authorList>
    </citation>
    <scope>NUCLEOTIDE SEQUENCE</scope>
    <source>
        <strain evidence="15">86</strain>
    </source>
</reference>